<gene>
    <name evidence="1" type="ORF">VNO77_17751</name>
</gene>
<protein>
    <submittedName>
        <fullName evidence="1">Uncharacterized protein</fullName>
    </submittedName>
</protein>
<name>A0AAN9QIZ6_CANGL</name>
<dbReference type="Proteomes" id="UP001367508">
    <property type="component" value="Unassembled WGS sequence"/>
</dbReference>
<dbReference type="AlphaFoldDB" id="A0AAN9QIZ6"/>
<dbReference type="EMBL" id="JAYMYQ010000004">
    <property type="protein sequence ID" value="KAK7337189.1"/>
    <property type="molecule type" value="Genomic_DNA"/>
</dbReference>
<evidence type="ECO:0000313" key="2">
    <source>
        <dbReference type="Proteomes" id="UP001367508"/>
    </source>
</evidence>
<evidence type="ECO:0000313" key="1">
    <source>
        <dbReference type="EMBL" id="KAK7337189.1"/>
    </source>
</evidence>
<reference evidence="1 2" key="1">
    <citation type="submission" date="2024-01" db="EMBL/GenBank/DDBJ databases">
        <title>The genomes of 5 underutilized Papilionoideae crops provide insights into root nodulation and disease resistanc.</title>
        <authorList>
            <person name="Jiang F."/>
        </authorList>
    </citation>
    <scope>NUCLEOTIDE SEQUENCE [LARGE SCALE GENOMIC DNA]</scope>
    <source>
        <strain evidence="1">LVBAO_FW01</strain>
        <tissue evidence="1">Leaves</tissue>
    </source>
</reference>
<accession>A0AAN9QIZ6</accession>
<proteinExistence type="predicted"/>
<comment type="caution">
    <text evidence="1">The sequence shown here is derived from an EMBL/GenBank/DDBJ whole genome shotgun (WGS) entry which is preliminary data.</text>
</comment>
<keyword evidence="2" id="KW-1185">Reference proteome</keyword>
<sequence>MRPNQQLVRNASFIYSVLWLDTRGTSFASSPALAMMTKMPSSPLETPYMSSRSCQKGFHLYLLGHALPFYGRGGPEGAASAHSSTRWQGLHLNMATDGTTPVPVVVSSRKFKLHDCARSSWGQECSKI</sequence>
<organism evidence="1 2">
    <name type="scientific">Canavalia gladiata</name>
    <name type="common">Sword bean</name>
    <name type="synonym">Dolichos gladiatus</name>
    <dbReference type="NCBI Taxonomy" id="3824"/>
    <lineage>
        <taxon>Eukaryota</taxon>
        <taxon>Viridiplantae</taxon>
        <taxon>Streptophyta</taxon>
        <taxon>Embryophyta</taxon>
        <taxon>Tracheophyta</taxon>
        <taxon>Spermatophyta</taxon>
        <taxon>Magnoliopsida</taxon>
        <taxon>eudicotyledons</taxon>
        <taxon>Gunneridae</taxon>
        <taxon>Pentapetalae</taxon>
        <taxon>rosids</taxon>
        <taxon>fabids</taxon>
        <taxon>Fabales</taxon>
        <taxon>Fabaceae</taxon>
        <taxon>Papilionoideae</taxon>
        <taxon>50 kb inversion clade</taxon>
        <taxon>NPAAA clade</taxon>
        <taxon>indigoferoid/millettioid clade</taxon>
        <taxon>Phaseoleae</taxon>
        <taxon>Canavalia</taxon>
    </lineage>
</organism>